<dbReference type="CDD" id="cd05931">
    <property type="entry name" value="FAAL"/>
    <property type="match status" value="1"/>
</dbReference>
<dbReference type="Pfam" id="PF00550">
    <property type="entry name" value="PP-binding"/>
    <property type="match status" value="2"/>
</dbReference>
<evidence type="ECO:0000256" key="1">
    <source>
        <dbReference type="ARBA" id="ARBA00001957"/>
    </source>
</evidence>
<feature type="domain" description="Carrier" evidence="7">
    <location>
        <begin position="1647"/>
        <end position="1721"/>
    </location>
</feature>
<dbReference type="Gene3D" id="2.30.38.10">
    <property type="entry name" value="Luciferase, Domain 3"/>
    <property type="match status" value="2"/>
</dbReference>
<keyword evidence="3" id="KW-0597">Phosphoprotein</keyword>
<evidence type="ECO:0000256" key="6">
    <source>
        <dbReference type="SAM" id="MobiDB-lite"/>
    </source>
</evidence>
<dbReference type="SUPFAM" id="SSF52777">
    <property type="entry name" value="CoA-dependent acyltransferases"/>
    <property type="match status" value="4"/>
</dbReference>
<dbReference type="InterPro" id="IPR006162">
    <property type="entry name" value="Ppantetheine_attach_site"/>
</dbReference>
<dbReference type="Pfam" id="PF00668">
    <property type="entry name" value="Condensation"/>
    <property type="match status" value="2"/>
</dbReference>
<feature type="compositionally biased region" description="Basic and acidic residues" evidence="6">
    <location>
        <begin position="1638"/>
        <end position="1649"/>
    </location>
</feature>
<dbReference type="PROSITE" id="PS50075">
    <property type="entry name" value="CARRIER"/>
    <property type="match status" value="2"/>
</dbReference>
<proteinExistence type="predicted"/>
<dbReference type="Gene3D" id="3.40.50.980">
    <property type="match status" value="4"/>
</dbReference>
<dbReference type="InterPro" id="IPR001242">
    <property type="entry name" value="Condensation_dom"/>
</dbReference>
<dbReference type="PROSITE" id="PS00012">
    <property type="entry name" value="PHOSPHOPANTETHEINE"/>
    <property type="match status" value="2"/>
</dbReference>
<dbReference type="CDD" id="cd05930">
    <property type="entry name" value="A_NRPS"/>
    <property type="match status" value="1"/>
</dbReference>
<name>A0ABN0YX51_9ACTN</name>
<dbReference type="NCBIfam" id="TIGR01733">
    <property type="entry name" value="AA-adenyl-dom"/>
    <property type="match status" value="2"/>
</dbReference>
<feature type="compositionally biased region" description="Basic and acidic residues" evidence="6">
    <location>
        <begin position="1718"/>
        <end position="1741"/>
    </location>
</feature>
<dbReference type="InterPro" id="IPR036736">
    <property type="entry name" value="ACP-like_sf"/>
</dbReference>
<protein>
    <recommendedName>
        <fullName evidence="7">Carrier domain-containing protein</fullName>
    </recommendedName>
</protein>
<dbReference type="PANTHER" id="PTHR45527:SF1">
    <property type="entry name" value="FATTY ACID SYNTHASE"/>
    <property type="match status" value="1"/>
</dbReference>
<dbReference type="CDD" id="cd19531">
    <property type="entry name" value="LCL_NRPS-like"/>
    <property type="match status" value="1"/>
</dbReference>
<dbReference type="InterPro" id="IPR000873">
    <property type="entry name" value="AMP-dep_synth/lig_dom"/>
</dbReference>
<reference evidence="8 9" key="1">
    <citation type="journal article" date="2019" name="Int. J. Syst. Evol. Microbiol.">
        <title>The Global Catalogue of Microorganisms (GCM) 10K type strain sequencing project: providing services to taxonomists for standard genome sequencing and annotation.</title>
        <authorList>
            <consortium name="The Broad Institute Genomics Platform"/>
            <consortium name="The Broad Institute Genome Sequencing Center for Infectious Disease"/>
            <person name="Wu L."/>
            <person name="Ma J."/>
        </authorList>
    </citation>
    <scope>NUCLEOTIDE SEQUENCE [LARGE SCALE GENOMIC DNA]</scope>
    <source>
        <strain evidence="8 9">JCM 4788</strain>
    </source>
</reference>
<comment type="cofactor">
    <cofactor evidence="1">
        <name>pantetheine 4'-phosphate</name>
        <dbReference type="ChEBI" id="CHEBI:47942"/>
    </cofactor>
</comment>
<gene>
    <name evidence="8" type="ORF">GCM10010357_41940</name>
</gene>
<dbReference type="SUPFAM" id="SSF47336">
    <property type="entry name" value="ACP-like"/>
    <property type="match status" value="2"/>
</dbReference>
<evidence type="ECO:0000256" key="3">
    <source>
        <dbReference type="ARBA" id="ARBA00022553"/>
    </source>
</evidence>
<dbReference type="InterPro" id="IPR042099">
    <property type="entry name" value="ANL_N_sf"/>
</dbReference>
<dbReference type="PROSITE" id="PS00455">
    <property type="entry name" value="AMP_BINDING"/>
    <property type="match status" value="2"/>
</dbReference>
<evidence type="ECO:0000259" key="7">
    <source>
        <dbReference type="PROSITE" id="PS50075"/>
    </source>
</evidence>
<accession>A0ABN0YX51</accession>
<dbReference type="PANTHER" id="PTHR45527">
    <property type="entry name" value="NONRIBOSOMAL PEPTIDE SYNTHETASE"/>
    <property type="match status" value="1"/>
</dbReference>
<dbReference type="InterPro" id="IPR009081">
    <property type="entry name" value="PP-bd_ACP"/>
</dbReference>
<feature type="region of interest" description="Disordered" evidence="6">
    <location>
        <begin position="1718"/>
        <end position="1742"/>
    </location>
</feature>
<dbReference type="Gene3D" id="3.30.559.30">
    <property type="entry name" value="Nonribosomal peptide synthetase, condensation domain"/>
    <property type="match status" value="2"/>
</dbReference>
<dbReference type="InterPro" id="IPR010071">
    <property type="entry name" value="AA_adenyl_dom"/>
</dbReference>
<feature type="region of interest" description="Disordered" evidence="6">
    <location>
        <begin position="2718"/>
        <end position="2740"/>
    </location>
</feature>
<comment type="caution">
    <text evidence="8">The sequence shown here is derived from an EMBL/GenBank/DDBJ whole genome shotgun (WGS) entry which is preliminary data.</text>
</comment>
<evidence type="ECO:0000313" key="9">
    <source>
        <dbReference type="Proteomes" id="UP001500879"/>
    </source>
</evidence>
<dbReference type="InterPro" id="IPR045851">
    <property type="entry name" value="AMP-bd_C_sf"/>
</dbReference>
<evidence type="ECO:0000313" key="8">
    <source>
        <dbReference type="EMBL" id="GAA0416160.1"/>
    </source>
</evidence>
<dbReference type="EMBL" id="BAAABX010000048">
    <property type="protein sequence ID" value="GAA0416160.1"/>
    <property type="molecule type" value="Genomic_DNA"/>
</dbReference>
<dbReference type="InterPro" id="IPR020845">
    <property type="entry name" value="AMP-binding_CS"/>
</dbReference>
<dbReference type="Gene3D" id="1.10.1200.10">
    <property type="entry name" value="ACP-like"/>
    <property type="match status" value="2"/>
</dbReference>
<evidence type="ECO:0000256" key="4">
    <source>
        <dbReference type="ARBA" id="ARBA00022832"/>
    </source>
</evidence>
<keyword evidence="9" id="KW-1185">Reference proteome</keyword>
<keyword evidence="5" id="KW-0443">Lipid metabolism</keyword>
<keyword evidence="4" id="KW-0276">Fatty acid metabolism</keyword>
<dbReference type="Gene3D" id="3.30.559.10">
    <property type="entry name" value="Chloramphenicol acetyltransferase-like domain"/>
    <property type="match status" value="2"/>
</dbReference>
<dbReference type="Gene3D" id="3.40.50.12780">
    <property type="entry name" value="N-terminal domain of ligase-like"/>
    <property type="match status" value="1"/>
</dbReference>
<dbReference type="Pfam" id="PF00501">
    <property type="entry name" value="AMP-binding"/>
    <property type="match status" value="3"/>
</dbReference>
<keyword evidence="2" id="KW-0596">Phosphopantetheine</keyword>
<feature type="region of interest" description="Disordered" evidence="6">
    <location>
        <begin position="1630"/>
        <end position="1649"/>
    </location>
</feature>
<dbReference type="SMART" id="SM00823">
    <property type="entry name" value="PKS_PP"/>
    <property type="match status" value="2"/>
</dbReference>
<dbReference type="SUPFAM" id="SSF56801">
    <property type="entry name" value="Acetyl-CoA synthetase-like"/>
    <property type="match status" value="3"/>
</dbReference>
<sequence length="2740" mass="292685">MTTRAATIVDVARQHAERTPHRPAYLFLADGVTETASHDFAAIDLRARAIAAELVARGCRGERVLIAYPSGIEYVESFLGCLYAGSVAVPCDSGRGGAGAERLAAIGADARPALMLCRADDAPAVPAGLPRADVRAVPDAAADGWTRAPADPGATAFLQYTSGSTRTPRGVRVSHANVLGNERAIQLACGNDQDATFVGWLPLFHDMGLIANVLQPLYLGSRSVLMPPEAFLRSPLNWLRAVEKYRARVSGGPNFAYELCLQRVDEATRATLDLSDWAVAYNGAEPVRDSTMRRFSAGFRAAGFAPAAHFPCYGLAEATLIVTATPVDRPPATVRADPAGLRAGRVTTVRPDEPGTTLVCSGLPVAGTEVRIVDPDTRTALPPGRIGEVWLRGEGIVAGYHNRPEETGETFGALLADTRQGPYLRTGDLGFLLDGGLHLTGRRKDLIVVRGENHHPHDLEHTAERADPGLRPSCGAAFPVDVDGVERLVLCHELGTAQGEPDLAGIAARVRQAIATRHGIEVHRMVFLPKGAVPKTTSGKVRRQHCRQSYLDGELPVIGIVGTGRTEVPGLPGRDALDATAPGGRTAVLATALAATASALAGVGGTPPRPDEPLVRLGMDSLRATELRHRVQRRYGVDIGAGALVDGDSPHDLARRILAADTTTATARPTEGTADDRGRLALTANQEALWFEHELDPQGAAYHLSRVLRLDGPLDVPALDRALRTLTARHPALRTRFPVQDGRPWCQVEAEGPRLRVVELPTERDEQLTERLLELVERPFDLGGAVPFTATLLRRGAHTHFLVLVAHHLVLDLWSFLVMLDELRAGYLAETTGIPAALTPAGNPQATALADAEDYADSPAYPRDLAYWRETLTGAPAGLALPTDRPYPPRRDFHGATAAFRLPSELVDEVRTLAKQRNCTLFTVLLAAYRALLHRCTGRPDLVLGTLLAGRDTAELAGAVGYFVNPVPLRSRCARGTPFARLLADTATLLREALAHGRYPFRRLVTDLAPARATGRATLVQSQFVLQQEYGELRDGTFALAQGAAGRAEFGAATASVVDVPRRWSQLDLSLGMALLDGELTGRWEYRTGLFDADTVAALSVHLTELLRAAVADPERAVDEIPLSEDLTGAAGTGPARRRPDPGGLHRLVAAAAAAHPDVTAVLAPAEGGGTTQLSHAALHRAATTVAAGLRAAGAAPGEPVAVLHRRGRQLPIAYLAVLNAGCAVLPLDPADPPPRHAAMLADSGAGFLLTEESLRDRAVALPARTLLTTELLAARPDRRYAARVHPEQPAYLLYTSGSTGSPKGVLVPHRGIVNRLAWMQEEYRLGVGERVLHKTPVGFDVSWWELCWPLIAGGTVVLAPPGAHRDPLELVRIVERARIGTVHFVPGMFTPFLSEAARTATGRSPLRRVLCSGEVLPATARDRFFELFDAQLHNLYGPTEASVDVTAWPCAPSDAGPVPIGRPITNTSVRVLDDRLRPVPVPATGELFIGGDGLATGYLRGPGRTAEAFLPDPHGGRGQRIYRTGDRARRRTDGALVFVGRTDHQVKISGNRVELGEVAELLRALPGVTDAVATVREGRLTGYVTGRDAPPPAALRDLLRRSVPGHLVPTELMAVEALPVTASGKLDHRALPAPERAPGRERPTAPELTPAERELGALWERHLGRTGIDAHTDFFTLGGDSILAIRIVASAREAGFGFTVTELLSHPSVAELAAHLDTRQDDPAQEPRQKPRQESLRGERTVPPFGLCPALAGRPGLADAYPVSMAQRALLVHENDDPGYEVYVTSIAVAAPVAPGALEQAVAHVLAQHPYLRSHFDLTSHAEPLQIVPTTLPRLPVEVIDRRTDPARDKNFGAWMLNERKRHFDLAHGPLVRFTVHDYGTEFRLTVSSFALDGWCTALVLTELLTAYRAASRGRPPAPDALRTGYADFVELERAAMRSPEHRAFWAAELRGAEPCTLPRRTRQRPPAEGPVYQQRTVVEIDDATRDGLAALAAGLGVGLKHVLLGVHLWIVRLLTGRTDLITGLETNGRPERTDGDRVVGVFNNILPLRAEVPAGASWARLALTAYAAETRVSPYRRYPLVTLNREFGASRLFDTLFVFTHFHLYSALSAPDGPAVSGLQAPDQTYVPLTAHFNVDADSGRLRLLLETDPAGSADGRATEIARWFRSALAAAARAPHRSAARCCARTPAPPAVLPAPPKASVLALIEDAVHRGADRIALLEGGRQVSYRLLWQRAGRLAGMLQARSAGPEAVVGLWADRSIDGIVGLLAVLRAGAAYLPIDPETPPHQIPALLAAAGAALMVMPPSAAAPAGVAPQAILRTDGTGRGTPVRLRRPALHPEHLVCVLATSGSTGQPKPVGVPHRGLANYLRWSVPAYGITERAFVPVHSSLAFDLTVTSLLAPLAAGGTAHLVPGTDPARLGAALAVGRHTLLKVTPSHLSALTAQLAALRRGLTGVTVVAGGEQLDSAQVAALREVAPDAVVFNEYGPTETVVGCCAQRVAADPGAGPVPIGLPITGSSAVVLVDGAPAPDGVPGELEVGGHGVTRGYLGRPADTAGVFVPDPERRGARRYRTGDVVHRLPDGALLFHGRTDRQVKIRGFRAELGEIEQALATHPAVARAAVLLRTAPAGGPRLVAYWTPDRRPGHRDRLPDAGQLRGWLAARLPGRLVPAEIRQRAELPLTRNGKTDYAALSEPRDRRDRLIERLESLTEQEAALLLRNPGHPPGTPDEAGGSDVRT</sequence>
<evidence type="ECO:0000256" key="5">
    <source>
        <dbReference type="ARBA" id="ARBA00023098"/>
    </source>
</evidence>
<feature type="region of interest" description="Disordered" evidence="6">
    <location>
        <begin position="1122"/>
        <end position="1143"/>
    </location>
</feature>
<dbReference type="RefSeq" id="WP_344026637.1">
    <property type="nucleotide sequence ID" value="NZ_BAAABX010000048.1"/>
</dbReference>
<dbReference type="InterPro" id="IPR025110">
    <property type="entry name" value="AMP-bd_C"/>
</dbReference>
<dbReference type="Proteomes" id="UP001500879">
    <property type="component" value="Unassembled WGS sequence"/>
</dbReference>
<dbReference type="InterPro" id="IPR023213">
    <property type="entry name" value="CAT-like_dom_sf"/>
</dbReference>
<feature type="domain" description="Carrier" evidence="7">
    <location>
        <begin position="583"/>
        <end position="661"/>
    </location>
</feature>
<organism evidence="8 9">
    <name type="scientific">Streptomyces luteireticuli</name>
    <dbReference type="NCBI Taxonomy" id="173858"/>
    <lineage>
        <taxon>Bacteria</taxon>
        <taxon>Bacillati</taxon>
        <taxon>Actinomycetota</taxon>
        <taxon>Actinomycetes</taxon>
        <taxon>Kitasatosporales</taxon>
        <taxon>Streptomycetaceae</taxon>
        <taxon>Streptomyces</taxon>
    </lineage>
</organism>
<dbReference type="Gene3D" id="3.30.300.30">
    <property type="match status" value="3"/>
</dbReference>
<dbReference type="Pfam" id="PF13193">
    <property type="entry name" value="AMP-binding_C"/>
    <property type="match status" value="1"/>
</dbReference>
<dbReference type="InterPro" id="IPR040097">
    <property type="entry name" value="FAAL/FAAC"/>
</dbReference>
<dbReference type="InterPro" id="IPR020806">
    <property type="entry name" value="PKS_PP-bd"/>
</dbReference>
<evidence type="ECO:0000256" key="2">
    <source>
        <dbReference type="ARBA" id="ARBA00022450"/>
    </source>
</evidence>